<organism evidence="2 3">
    <name type="scientific">Engystomops pustulosus</name>
    <name type="common">Tungara frog</name>
    <name type="synonym">Physalaemus pustulosus</name>
    <dbReference type="NCBI Taxonomy" id="76066"/>
    <lineage>
        <taxon>Eukaryota</taxon>
        <taxon>Metazoa</taxon>
        <taxon>Chordata</taxon>
        <taxon>Craniata</taxon>
        <taxon>Vertebrata</taxon>
        <taxon>Euteleostomi</taxon>
        <taxon>Amphibia</taxon>
        <taxon>Batrachia</taxon>
        <taxon>Anura</taxon>
        <taxon>Neobatrachia</taxon>
        <taxon>Hyloidea</taxon>
        <taxon>Leptodactylidae</taxon>
        <taxon>Leiuperinae</taxon>
        <taxon>Engystomops</taxon>
    </lineage>
</organism>
<evidence type="ECO:0000313" key="2">
    <source>
        <dbReference type="EMBL" id="KAG8596463.1"/>
    </source>
</evidence>
<accession>A0AAV7DH00</accession>
<keyword evidence="3" id="KW-1185">Reference proteome</keyword>
<feature type="region of interest" description="Disordered" evidence="1">
    <location>
        <begin position="76"/>
        <end position="97"/>
    </location>
</feature>
<evidence type="ECO:0000256" key="1">
    <source>
        <dbReference type="SAM" id="MobiDB-lite"/>
    </source>
</evidence>
<gene>
    <name evidence="2" type="ORF">GDO81_001919</name>
</gene>
<dbReference type="Proteomes" id="UP000824782">
    <property type="component" value="Unassembled WGS sequence"/>
</dbReference>
<comment type="caution">
    <text evidence="2">The sequence shown here is derived from an EMBL/GenBank/DDBJ whole genome shotgun (WGS) entry which is preliminary data.</text>
</comment>
<proteinExistence type="predicted"/>
<name>A0AAV7DH00_ENGPU</name>
<reference evidence="2" key="1">
    <citation type="thesis" date="2020" institute="ProQuest LLC" country="789 East Eisenhower Parkway, Ann Arbor, MI, USA">
        <title>Comparative Genomics and Chromosome Evolution.</title>
        <authorList>
            <person name="Mudd A.B."/>
        </authorList>
    </citation>
    <scope>NUCLEOTIDE SEQUENCE</scope>
    <source>
        <strain evidence="2">237g6f4</strain>
        <tissue evidence="2">Blood</tissue>
    </source>
</reference>
<protein>
    <submittedName>
        <fullName evidence="2">Uncharacterized protein</fullName>
    </submittedName>
</protein>
<dbReference type="AlphaFoldDB" id="A0AAV7DH00"/>
<sequence>MTSHPVSSFPVDVITRVGRSRHHVTFVTDALRVSLASRSCGQSRRDVASSCGRGKDRGPIEAEATWGKGKIPAPSCSPLTVPTTGDEERLLSTPCPV</sequence>
<dbReference type="EMBL" id="WNYA01000001">
    <property type="protein sequence ID" value="KAG8596463.1"/>
    <property type="molecule type" value="Genomic_DNA"/>
</dbReference>
<evidence type="ECO:0000313" key="3">
    <source>
        <dbReference type="Proteomes" id="UP000824782"/>
    </source>
</evidence>